<keyword evidence="2" id="KW-1185">Reference proteome</keyword>
<dbReference type="Proteomes" id="UP000316079">
    <property type="component" value="Unassembled WGS sequence"/>
</dbReference>
<reference evidence="1 2" key="1">
    <citation type="journal article" date="2019" name="Sci. Data">
        <title>Hybrid genome assembly and annotation of Danionella translucida.</title>
        <authorList>
            <person name="Kadobianskyi M."/>
            <person name="Schulze L."/>
            <person name="Schuelke M."/>
            <person name="Judkewitz B."/>
        </authorList>
    </citation>
    <scope>NUCLEOTIDE SEQUENCE [LARGE SCALE GENOMIC DNA]</scope>
    <source>
        <strain evidence="1 2">Bolton</strain>
    </source>
</reference>
<gene>
    <name evidence="1" type="ORF">DNTS_009414</name>
</gene>
<protein>
    <submittedName>
        <fullName evidence="1">Uncharacterized protein</fullName>
    </submittedName>
</protein>
<accession>A0A553NIA3</accession>
<comment type="caution">
    <text evidence="1">The sequence shown here is derived from an EMBL/GenBank/DDBJ whole genome shotgun (WGS) entry which is preliminary data.</text>
</comment>
<sequence length="104" mass="11783">MKRESDVDVRGYCTTGLMCTSAEKVTSLAFPWCLSPRDGERLPDGAVRERISGLSKPRTRPPLHSLIWSEVHHSSCVQHNHPEGLRALRTEKTELACESFILFY</sequence>
<evidence type="ECO:0000313" key="2">
    <source>
        <dbReference type="Proteomes" id="UP000316079"/>
    </source>
</evidence>
<dbReference type="AlphaFoldDB" id="A0A553NIA3"/>
<organism evidence="1 2">
    <name type="scientific">Danionella cerebrum</name>
    <dbReference type="NCBI Taxonomy" id="2873325"/>
    <lineage>
        <taxon>Eukaryota</taxon>
        <taxon>Metazoa</taxon>
        <taxon>Chordata</taxon>
        <taxon>Craniata</taxon>
        <taxon>Vertebrata</taxon>
        <taxon>Euteleostomi</taxon>
        <taxon>Actinopterygii</taxon>
        <taxon>Neopterygii</taxon>
        <taxon>Teleostei</taxon>
        <taxon>Ostariophysi</taxon>
        <taxon>Cypriniformes</taxon>
        <taxon>Danionidae</taxon>
        <taxon>Danioninae</taxon>
        <taxon>Danionella</taxon>
    </lineage>
</organism>
<proteinExistence type="predicted"/>
<dbReference type="OrthoDB" id="8961796at2759"/>
<name>A0A553NIA3_9TELE</name>
<dbReference type="EMBL" id="SRMA01026939">
    <property type="protein sequence ID" value="TRY65173.1"/>
    <property type="molecule type" value="Genomic_DNA"/>
</dbReference>
<evidence type="ECO:0000313" key="1">
    <source>
        <dbReference type="EMBL" id="TRY65173.1"/>
    </source>
</evidence>